<keyword evidence="3" id="KW-1133">Transmembrane helix</keyword>
<dbReference type="Gene3D" id="1.20.120.960">
    <property type="entry name" value="Histidine kinase NarX, sensor domain"/>
    <property type="match status" value="1"/>
</dbReference>
<reference evidence="6 7" key="1">
    <citation type="submission" date="2024-04" db="EMBL/GenBank/DDBJ databases">
        <title>Novel species of the genus Ideonella isolated from streams.</title>
        <authorList>
            <person name="Lu H."/>
        </authorList>
    </citation>
    <scope>NUCLEOTIDE SEQUENCE [LARGE SCALE GENOMIC DNA]</scope>
    <source>
        <strain evidence="6 7">DXS22W</strain>
    </source>
</reference>
<dbReference type="InterPro" id="IPR029095">
    <property type="entry name" value="NarX-like_N"/>
</dbReference>
<sequence>MPVLIAAPELPLAEALAAALRPAGLAIAGTCECRNLVRDVVRLAPETVIVHAQALAADTLAALQLLADTAPRPVLLLGPAQLPGDLAPWPAAGVQAWLPGLPAPAVVADALRWARQVFDHTRQLQQALEAANTRLDERKWVDRAKGVLMQHQQLSEDQAFAVLRTASMHANLRLGEVSRGLIEAAQSAEAVNRAGQLRMLSQRLVKSLALRALDVDRHRADEWLADTVQRLRGALAALAEVALPATAAARLAAVQAAWPALEPLALGADAAHRLADIDALAERLLEAADALTAALDHASARPHLHVVNVCGRQRMLSQRLAKQALLASQLPGAQGDAQAAAAVQAMQAFEQALAWLEQAPLSTAEIRAVQARARGQWQRMLDAVRRAAAGVEPQEAARQLARESEALLASFDELTALYQHSMQGLLA</sequence>
<evidence type="ECO:0000313" key="6">
    <source>
        <dbReference type="EMBL" id="MEK8052577.1"/>
    </source>
</evidence>
<dbReference type="Proteomes" id="UP001365405">
    <property type="component" value="Unassembled WGS sequence"/>
</dbReference>
<name>A0ABU9CPV3_9BURK</name>
<dbReference type="RefSeq" id="WP_341412280.1">
    <property type="nucleotide sequence ID" value="NZ_JBBUTH010000009.1"/>
</dbReference>
<dbReference type="InterPro" id="IPR036388">
    <property type="entry name" value="WH-like_DNA-bd_sf"/>
</dbReference>
<comment type="subcellular location">
    <subcellularLocation>
        <location evidence="1">Membrane</location>
        <topology evidence="1">Multi-pass membrane protein</topology>
    </subcellularLocation>
</comment>
<dbReference type="SUPFAM" id="SSF52172">
    <property type="entry name" value="CheY-like"/>
    <property type="match status" value="1"/>
</dbReference>
<dbReference type="InterPro" id="IPR011006">
    <property type="entry name" value="CheY-like_superfamily"/>
</dbReference>
<evidence type="ECO:0000259" key="5">
    <source>
        <dbReference type="PROSITE" id="PS50921"/>
    </source>
</evidence>
<accession>A0ABU9CPV3</accession>
<proteinExistence type="predicted"/>
<evidence type="ECO:0000256" key="3">
    <source>
        <dbReference type="ARBA" id="ARBA00022989"/>
    </source>
</evidence>
<feature type="domain" description="ANTAR" evidence="5">
    <location>
        <begin position="121"/>
        <end position="182"/>
    </location>
</feature>
<evidence type="ECO:0000256" key="2">
    <source>
        <dbReference type="ARBA" id="ARBA00022692"/>
    </source>
</evidence>
<dbReference type="EMBL" id="JBBUTH010000009">
    <property type="protein sequence ID" value="MEK8052577.1"/>
    <property type="molecule type" value="Genomic_DNA"/>
</dbReference>
<dbReference type="SMART" id="SM01012">
    <property type="entry name" value="ANTAR"/>
    <property type="match status" value="1"/>
</dbReference>
<dbReference type="Pfam" id="PF03861">
    <property type="entry name" value="ANTAR"/>
    <property type="match status" value="1"/>
</dbReference>
<dbReference type="InterPro" id="IPR005561">
    <property type="entry name" value="ANTAR"/>
</dbReference>
<comment type="caution">
    <text evidence="6">The sequence shown here is derived from an EMBL/GenBank/DDBJ whole genome shotgun (WGS) entry which is preliminary data.</text>
</comment>
<dbReference type="InterPro" id="IPR042295">
    <property type="entry name" value="NarX-like_N_sf"/>
</dbReference>
<dbReference type="Gene3D" id="1.10.10.10">
    <property type="entry name" value="Winged helix-like DNA-binding domain superfamily/Winged helix DNA-binding domain"/>
    <property type="match status" value="1"/>
</dbReference>
<dbReference type="Pfam" id="PF13675">
    <property type="entry name" value="PilJ"/>
    <property type="match status" value="2"/>
</dbReference>
<keyword evidence="2" id="KW-0812">Transmembrane</keyword>
<dbReference type="PROSITE" id="PS50921">
    <property type="entry name" value="ANTAR"/>
    <property type="match status" value="1"/>
</dbReference>
<evidence type="ECO:0000256" key="4">
    <source>
        <dbReference type="ARBA" id="ARBA00023136"/>
    </source>
</evidence>
<evidence type="ECO:0000313" key="7">
    <source>
        <dbReference type="Proteomes" id="UP001365405"/>
    </source>
</evidence>
<gene>
    <name evidence="6" type="ORF">AACH10_20160</name>
</gene>
<evidence type="ECO:0000256" key="1">
    <source>
        <dbReference type="ARBA" id="ARBA00004141"/>
    </source>
</evidence>
<keyword evidence="4" id="KW-0472">Membrane</keyword>
<keyword evidence="7" id="KW-1185">Reference proteome</keyword>
<organism evidence="6 7">
    <name type="scientific">Pseudaquabacterium inlustre</name>
    <dbReference type="NCBI Taxonomy" id="2984192"/>
    <lineage>
        <taxon>Bacteria</taxon>
        <taxon>Pseudomonadati</taxon>
        <taxon>Pseudomonadota</taxon>
        <taxon>Betaproteobacteria</taxon>
        <taxon>Burkholderiales</taxon>
        <taxon>Sphaerotilaceae</taxon>
        <taxon>Pseudaquabacterium</taxon>
    </lineage>
</organism>
<protein>
    <submittedName>
        <fullName evidence="6">Type IV pili methyl-accepting chemotaxis transducer N-terminal domain-containing protein</fullName>
    </submittedName>
</protein>